<protein>
    <recommendedName>
        <fullName evidence="3">PilN domain-containing protein</fullName>
    </recommendedName>
</protein>
<evidence type="ECO:0000313" key="1">
    <source>
        <dbReference type="EMBL" id="KML61153.1"/>
    </source>
</evidence>
<dbReference type="AlphaFoldDB" id="A0A0J5XB65"/>
<proteinExistence type="predicted"/>
<dbReference type="Proteomes" id="UP000036338">
    <property type="component" value="Unassembled WGS sequence"/>
</dbReference>
<name>A0A0J5XB65_BURCE</name>
<organism evidence="1 2">
    <name type="scientific">Burkholderia cepacia</name>
    <name type="common">Pseudomonas cepacia</name>
    <dbReference type="NCBI Taxonomy" id="292"/>
    <lineage>
        <taxon>Bacteria</taxon>
        <taxon>Pseudomonadati</taxon>
        <taxon>Pseudomonadota</taxon>
        <taxon>Betaproteobacteria</taxon>
        <taxon>Burkholderiales</taxon>
        <taxon>Burkholderiaceae</taxon>
        <taxon>Burkholderia</taxon>
        <taxon>Burkholderia cepacia complex</taxon>
    </lineage>
</organism>
<dbReference type="RefSeq" id="WP_048243938.1">
    <property type="nucleotide sequence ID" value="NZ_LDWR01000011.1"/>
</dbReference>
<evidence type="ECO:0000313" key="2">
    <source>
        <dbReference type="Proteomes" id="UP000036338"/>
    </source>
</evidence>
<comment type="caution">
    <text evidence="1">The sequence shown here is derived from an EMBL/GenBank/DDBJ whole genome shotgun (WGS) entry which is preliminary data.</text>
</comment>
<dbReference type="PATRIC" id="fig|292.27.peg.487"/>
<evidence type="ECO:0008006" key="3">
    <source>
        <dbReference type="Google" id="ProtNLM"/>
    </source>
</evidence>
<sequence>MTRPSELDFAASRARITRWAGVALCGALLTGAFAASEWSRVDQLRDEVDAIDSRIDQRKRAIEREQRRQKSMTPEQRRIERVLTEQKASAKGSGLSVVDWIEHAWTPQIALKSLTVDKAGREARIEGGAAELSHIYIFVDRLNDRHPDRKIGLLQHRTKAEDGKNIFHFSLSIEHP</sequence>
<accession>A0A0J5XB65</accession>
<gene>
    <name evidence="1" type="ORF">VL15_05910</name>
</gene>
<reference evidence="1 2" key="1">
    <citation type="submission" date="2015-05" db="EMBL/GenBank/DDBJ databases">
        <title>Draft genome of Burkholderia cepacia LK29.</title>
        <authorList>
            <person name="Chan X.Y."/>
        </authorList>
    </citation>
    <scope>NUCLEOTIDE SEQUENCE [LARGE SCALE GENOMIC DNA]</scope>
    <source>
        <strain evidence="1 2">LK29</strain>
    </source>
</reference>
<dbReference type="EMBL" id="LDWR01000011">
    <property type="protein sequence ID" value="KML61153.1"/>
    <property type="molecule type" value="Genomic_DNA"/>
</dbReference>